<name>A0A0D7A938_9AGAR</name>
<sequence>MSQSYTCRGCLRPGFTQSGLIQHQRLSKNTACHAEFEHADNYLPVKLVARAPTGEAVMDPAPSAPILEFQGDYFGSAADYHDDPFGQDKAGEDDESEVDDDEGISSERSTSKDEESEREDPWEPVLPPFNPQVAGLDSEDVDIEEEYDTCHAQAEARLRAEGIFIDRYPSSLAGKPVDRDLTSDELYAHKLGARKQRWAPFSSRRDWEVTRWAKLHVGATAWNEFLAIHGVPLALGLSYKTVGEMNAIIDHGIPGRP</sequence>
<dbReference type="AlphaFoldDB" id="A0A0D7A938"/>
<organism evidence="2 3">
    <name type="scientific">Fistulina hepatica ATCC 64428</name>
    <dbReference type="NCBI Taxonomy" id="1128425"/>
    <lineage>
        <taxon>Eukaryota</taxon>
        <taxon>Fungi</taxon>
        <taxon>Dikarya</taxon>
        <taxon>Basidiomycota</taxon>
        <taxon>Agaricomycotina</taxon>
        <taxon>Agaricomycetes</taxon>
        <taxon>Agaricomycetidae</taxon>
        <taxon>Agaricales</taxon>
        <taxon>Fistulinaceae</taxon>
        <taxon>Fistulina</taxon>
    </lineage>
</organism>
<keyword evidence="3" id="KW-1185">Reference proteome</keyword>
<protein>
    <submittedName>
        <fullName evidence="2">Uncharacterized protein</fullName>
    </submittedName>
</protein>
<accession>A0A0D7A938</accession>
<dbReference type="OrthoDB" id="2418900at2759"/>
<evidence type="ECO:0000313" key="2">
    <source>
        <dbReference type="EMBL" id="KIY46436.1"/>
    </source>
</evidence>
<dbReference type="Proteomes" id="UP000054144">
    <property type="component" value="Unassembled WGS sequence"/>
</dbReference>
<feature type="compositionally biased region" description="Basic and acidic residues" evidence="1">
    <location>
        <begin position="109"/>
        <end position="121"/>
    </location>
</feature>
<dbReference type="EMBL" id="KN882032">
    <property type="protein sequence ID" value="KIY46436.1"/>
    <property type="molecule type" value="Genomic_DNA"/>
</dbReference>
<evidence type="ECO:0000313" key="3">
    <source>
        <dbReference type="Proteomes" id="UP000054144"/>
    </source>
</evidence>
<reference evidence="2 3" key="1">
    <citation type="journal article" date="2015" name="Fungal Genet. Biol.">
        <title>Evolution of novel wood decay mechanisms in Agaricales revealed by the genome sequences of Fistulina hepatica and Cylindrobasidium torrendii.</title>
        <authorList>
            <person name="Floudas D."/>
            <person name="Held B.W."/>
            <person name="Riley R."/>
            <person name="Nagy L.G."/>
            <person name="Koehler G."/>
            <person name="Ransdell A.S."/>
            <person name="Younus H."/>
            <person name="Chow J."/>
            <person name="Chiniquy J."/>
            <person name="Lipzen A."/>
            <person name="Tritt A."/>
            <person name="Sun H."/>
            <person name="Haridas S."/>
            <person name="LaButti K."/>
            <person name="Ohm R.A."/>
            <person name="Kues U."/>
            <person name="Blanchette R.A."/>
            <person name="Grigoriev I.V."/>
            <person name="Minto R.E."/>
            <person name="Hibbett D.S."/>
        </authorList>
    </citation>
    <scope>NUCLEOTIDE SEQUENCE [LARGE SCALE GENOMIC DNA]</scope>
    <source>
        <strain evidence="2 3">ATCC 64428</strain>
    </source>
</reference>
<feature type="region of interest" description="Disordered" evidence="1">
    <location>
        <begin position="77"/>
        <end position="135"/>
    </location>
</feature>
<gene>
    <name evidence="2" type="ORF">FISHEDRAFT_60355</name>
</gene>
<feature type="compositionally biased region" description="Basic and acidic residues" evidence="1">
    <location>
        <begin position="79"/>
        <end position="90"/>
    </location>
</feature>
<evidence type="ECO:0000256" key="1">
    <source>
        <dbReference type="SAM" id="MobiDB-lite"/>
    </source>
</evidence>
<proteinExistence type="predicted"/>
<feature type="compositionally biased region" description="Acidic residues" evidence="1">
    <location>
        <begin position="91"/>
        <end position="104"/>
    </location>
</feature>